<evidence type="ECO:0000256" key="1">
    <source>
        <dbReference type="SAM" id="MobiDB-lite"/>
    </source>
</evidence>
<reference evidence="3" key="1">
    <citation type="submission" date="2020-11" db="EMBL/GenBank/DDBJ databases">
        <authorList>
            <person name="Whiteford S."/>
        </authorList>
    </citation>
    <scope>NUCLEOTIDE SEQUENCE</scope>
</reference>
<proteinExistence type="predicted"/>
<feature type="region of interest" description="Disordered" evidence="1">
    <location>
        <begin position="179"/>
        <end position="198"/>
    </location>
</feature>
<organism evidence="3 4">
    <name type="scientific">Plutella xylostella</name>
    <name type="common">Diamondback moth</name>
    <name type="synonym">Plutella maculipennis</name>
    <dbReference type="NCBI Taxonomy" id="51655"/>
    <lineage>
        <taxon>Eukaryota</taxon>
        <taxon>Metazoa</taxon>
        <taxon>Ecdysozoa</taxon>
        <taxon>Arthropoda</taxon>
        <taxon>Hexapoda</taxon>
        <taxon>Insecta</taxon>
        <taxon>Pterygota</taxon>
        <taxon>Neoptera</taxon>
        <taxon>Endopterygota</taxon>
        <taxon>Lepidoptera</taxon>
        <taxon>Glossata</taxon>
        <taxon>Ditrysia</taxon>
        <taxon>Yponomeutoidea</taxon>
        <taxon>Plutellidae</taxon>
        <taxon>Plutella</taxon>
    </lineage>
</organism>
<dbReference type="AlphaFoldDB" id="A0A8S4EQ97"/>
<keyword evidence="4" id="KW-1185">Reference proteome</keyword>
<accession>A0A8S4EQ97</accession>
<dbReference type="EMBL" id="CAJHNJ030000020">
    <property type="protein sequence ID" value="CAG9117450.1"/>
    <property type="molecule type" value="Genomic_DNA"/>
</dbReference>
<dbReference type="Proteomes" id="UP000653454">
    <property type="component" value="Unassembled WGS sequence"/>
</dbReference>
<comment type="caution">
    <text evidence="3">The sequence shown here is derived from an EMBL/GenBank/DDBJ whole genome shotgun (WGS) entry which is preliminary data.</text>
</comment>
<protein>
    <submittedName>
        <fullName evidence="3">(diamondback moth) hypothetical protein</fullName>
    </submittedName>
</protein>
<gene>
    <name evidence="3" type="ORF">PLXY2_LOCUS6276</name>
</gene>
<name>A0A8S4EQ97_PLUXY</name>
<evidence type="ECO:0000313" key="3">
    <source>
        <dbReference type="EMBL" id="CAG9117450.1"/>
    </source>
</evidence>
<sequence length="217" mass="24152">MKIITFSPYLIAALILFAVTKADFTVNGKVKKRNTIIKIPDQFPSACTSDISTFKNNGTFRRIVDSSKYIFVGKISSVQKRNAPRVKTKRVVLKVFLRRVLKGDIDSLSEILNFETRTSRSSNRGYVNVESVVRKGCGGQAGGPALFFVKSFSSPLQLLLAPVPSTLERVRRVKAVLKGTKHNPSAEHSKKAWAAAPWDPGRTPPSHVYTENYSFYT</sequence>
<evidence type="ECO:0000313" key="4">
    <source>
        <dbReference type="Proteomes" id="UP000653454"/>
    </source>
</evidence>
<evidence type="ECO:0000256" key="2">
    <source>
        <dbReference type="SAM" id="SignalP"/>
    </source>
</evidence>
<keyword evidence="2" id="KW-0732">Signal</keyword>
<feature type="signal peptide" evidence="2">
    <location>
        <begin position="1"/>
        <end position="22"/>
    </location>
</feature>
<feature type="chain" id="PRO_5035946122" evidence="2">
    <location>
        <begin position="23"/>
        <end position="217"/>
    </location>
</feature>